<protein>
    <recommendedName>
        <fullName evidence="3">Tetratricopeptide repeat protein</fullName>
    </recommendedName>
</protein>
<reference evidence="2" key="1">
    <citation type="journal article" date="2020" name="mSystems">
        <title>Genome- and Community-Level Interaction Insights into Carbon Utilization and Element Cycling Functions of Hydrothermarchaeota in Hydrothermal Sediment.</title>
        <authorList>
            <person name="Zhou Z."/>
            <person name="Liu Y."/>
            <person name="Xu W."/>
            <person name="Pan J."/>
            <person name="Luo Z.H."/>
            <person name="Li M."/>
        </authorList>
    </citation>
    <scope>NUCLEOTIDE SEQUENCE [LARGE SCALE GENOMIC DNA]</scope>
    <source>
        <strain evidence="1">SpSt-265</strain>
        <strain evidence="2">SpSt-465</strain>
    </source>
</reference>
<name>A0A7C3IXQ0_UNCW3</name>
<sequence length="329" mass="37747">MLCVKLVLLAALSAQPAGINESIIFARDLSYRQLYQTAREKVELLKQRPGTRLAGLFWQACLLQLLIYDSGNTALVDSFEHCTEQVLGACRRRLQENEQDASAHLYLGLALLNRANLRSWQNRKFDAFMTMLKVPSHLKRALTLDPQLHDARFGLAVIEYFKATADRYCLGLGLLGSRERAYRQMEAAQRNAELLQPMAEFMLGFMHKEDGNYPAAIRHCQALLRRYPGNRSARRLLRDIYLAKGDYRQVITLGRELDADIRQTFPENRYGLTENWLKLAYAWQGLGIADSAVHYADRVIALECYASRVPWLGSYVREAKALKYRQRRG</sequence>
<gene>
    <name evidence="1" type="ORF">ENP94_07465</name>
    <name evidence="2" type="ORF">ENS16_03110</name>
</gene>
<organism evidence="2">
    <name type="scientific">candidate division WOR-3 bacterium</name>
    <dbReference type="NCBI Taxonomy" id="2052148"/>
    <lineage>
        <taxon>Bacteria</taxon>
        <taxon>Bacteria division WOR-3</taxon>
    </lineage>
</organism>
<dbReference type="InterPro" id="IPR011990">
    <property type="entry name" value="TPR-like_helical_dom_sf"/>
</dbReference>
<dbReference type="AlphaFoldDB" id="A0A7C3IXQ0"/>
<dbReference type="EMBL" id="DSTU01000004">
    <property type="protein sequence ID" value="HFJ53662.1"/>
    <property type="molecule type" value="Genomic_DNA"/>
</dbReference>
<accession>A0A7C3IXQ0</accession>
<evidence type="ECO:0008006" key="3">
    <source>
        <dbReference type="Google" id="ProtNLM"/>
    </source>
</evidence>
<proteinExistence type="predicted"/>
<dbReference type="Gene3D" id="1.25.40.10">
    <property type="entry name" value="Tetratricopeptide repeat domain"/>
    <property type="match status" value="1"/>
</dbReference>
<dbReference type="EMBL" id="DSLG01000008">
    <property type="protein sequence ID" value="HEA87824.1"/>
    <property type="molecule type" value="Genomic_DNA"/>
</dbReference>
<evidence type="ECO:0000313" key="2">
    <source>
        <dbReference type="EMBL" id="HFJ53662.1"/>
    </source>
</evidence>
<evidence type="ECO:0000313" key="1">
    <source>
        <dbReference type="EMBL" id="HEA87824.1"/>
    </source>
</evidence>
<dbReference type="SUPFAM" id="SSF48452">
    <property type="entry name" value="TPR-like"/>
    <property type="match status" value="1"/>
</dbReference>
<comment type="caution">
    <text evidence="2">The sequence shown here is derived from an EMBL/GenBank/DDBJ whole genome shotgun (WGS) entry which is preliminary data.</text>
</comment>